<dbReference type="EMBL" id="JARGEI010000010">
    <property type="protein sequence ID" value="KAJ8725200.1"/>
    <property type="molecule type" value="Genomic_DNA"/>
</dbReference>
<evidence type="ECO:0000313" key="4">
    <source>
        <dbReference type="Proteomes" id="UP001231518"/>
    </source>
</evidence>
<accession>A0AAD8DV38</accession>
<gene>
    <name evidence="3" type="ORF">PYW07_016158</name>
</gene>
<dbReference type="Proteomes" id="UP001231518">
    <property type="component" value="Chromosome 7"/>
</dbReference>
<feature type="region of interest" description="Disordered" evidence="1">
    <location>
        <begin position="47"/>
        <end position="67"/>
    </location>
</feature>
<keyword evidence="2" id="KW-0732">Signal</keyword>
<evidence type="ECO:0000256" key="2">
    <source>
        <dbReference type="SAM" id="SignalP"/>
    </source>
</evidence>
<proteinExistence type="predicted"/>
<feature type="chain" id="PRO_5042033347" evidence="2">
    <location>
        <begin position="19"/>
        <end position="264"/>
    </location>
</feature>
<protein>
    <submittedName>
        <fullName evidence="3">Uncharacterized protein</fullName>
    </submittedName>
</protein>
<evidence type="ECO:0000313" key="3">
    <source>
        <dbReference type="EMBL" id="KAJ8725200.1"/>
    </source>
</evidence>
<comment type="caution">
    <text evidence="3">The sequence shown here is derived from an EMBL/GenBank/DDBJ whole genome shotgun (WGS) entry which is preliminary data.</text>
</comment>
<organism evidence="3 4">
    <name type="scientific">Mythimna separata</name>
    <name type="common">Oriental armyworm</name>
    <name type="synonym">Pseudaletia separata</name>
    <dbReference type="NCBI Taxonomy" id="271217"/>
    <lineage>
        <taxon>Eukaryota</taxon>
        <taxon>Metazoa</taxon>
        <taxon>Ecdysozoa</taxon>
        <taxon>Arthropoda</taxon>
        <taxon>Hexapoda</taxon>
        <taxon>Insecta</taxon>
        <taxon>Pterygota</taxon>
        <taxon>Neoptera</taxon>
        <taxon>Endopterygota</taxon>
        <taxon>Lepidoptera</taxon>
        <taxon>Glossata</taxon>
        <taxon>Ditrysia</taxon>
        <taxon>Noctuoidea</taxon>
        <taxon>Noctuidae</taxon>
        <taxon>Noctuinae</taxon>
        <taxon>Hadenini</taxon>
        <taxon>Mythimna</taxon>
    </lineage>
</organism>
<feature type="signal peptide" evidence="2">
    <location>
        <begin position="1"/>
        <end position="18"/>
    </location>
</feature>
<dbReference type="AlphaFoldDB" id="A0AAD8DV38"/>
<name>A0AAD8DV38_MYTSE</name>
<reference evidence="3" key="1">
    <citation type="submission" date="2023-03" db="EMBL/GenBank/DDBJ databases">
        <title>Chromosome-level genomes of two armyworms, Mythimna separata and Mythimna loreyi, provide insights into the biosynthesis and reception of sex pheromones.</title>
        <authorList>
            <person name="Zhao H."/>
        </authorList>
    </citation>
    <scope>NUCLEOTIDE SEQUENCE</scope>
    <source>
        <strain evidence="3">BeijingLab</strain>
        <tissue evidence="3">Pupa</tissue>
    </source>
</reference>
<keyword evidence="4" id="KW-1185">Reference proteome</keyword>
<sequence>MSELLIVFALLAVGKIHGQETVVSQVTNHRPLHVPAFDRRPVPYQEREYSEPRTSQPLLRLYTNPPRPAVRDVTQKPNGNSNLNLLPPIVSDNQTKQKLYVSSKISVVPNNMKQPHNNSEYSVPVNNAGYLNLRPPTVSDNQSKRKLFLSSKILDNIKQPYTRNDSEYSDPVNNAEYISNDVYEDITFVNNRTPGYVVKPAVKKNTVTVKSENVTTVKPALVNSNILNNGSVPEITLDERSSFNGDACPTGFAKVNGVCVKADQ</sequence>
<evidence type="ECO:0000256" key="1">
    <source>
        <dbReference type="SAM" id="MobiDB-lite"/>
    </source>
</evidence>